<evidence type="ECO:0000313" key="11">
    <source>
        <dbReference type="EMBL" id="HIR47713.1"/>
    </source>
</evidence>
<dbReference type="Gene3D" id="1.20.1530.20">
    <property type="match status" value="1"/>
</dbReference>
<feature type="transmembrane region" description="Helical" evidence="9">
    <location>
        <begin position="58"/>
        <end position="77"/>
    </location>
</feature>
<dbReference type="InterPro" id="IPR006037">
    <property type="entry name" value="RCK_C"/>
</dbReference>
<feature type="domain" description="RCK C-terminal" evidence="10">
    <location>
        <begin position="482"/>
        <end position="533"/>
    </location>
</feature>
<dbReference type="NCBIfam" id="NF003715">
    <property type="entry name" value="PRK05326.1-2"/>
    <property type="match status" value="1"/>
</dbReference>
<dbReference type="GO" id="GO:0008324">
    <property type="term" value="F:monoatomic cation transmembrane transporter activity"/>
    <property type="evidence" value="ECO:0007669"/>
    <property type="project" value="InterPro"/>
</dbReference>
<keyword evidence="2" id="KW-0813">Transport</keyword>
<feature type="transmembrane region" description="Helical" evidence="9">
    <location>
        <begin position="331"/>
        <end position="354"/>
    </location>
</feature>
<evidence type="ECO:0000256" key="7">
    <source>
        <dbReference type="ARBA" id="ARBA00023065"/>
    </source>
</evidence>
<gene>
    <name evidence="11" type="ORF">IAB89_08695</name>
</gene>
<dbReference type="InterPro" id="IPR006153">
    <property type="entry name" value="Cation/H_exchanger_TM"/>
</dbReference>
<dbReference type="SUPFAM" id="SSF116726">
    <property type="entry name" value="TrkA C-terminal domain-like"/>
    <property type="match status" value="2"/>
</dbReference>
<evidence type="ECO:0000256" key="4">
    <source>
        <dbReference type="ARBA" id="ARBA00022475"/>
    </source>
</evidence>
<evidence type="ECO:0000256" key="5">
    <source>
        <dbReference type="ARBA" id="ARBA00022692"/>
    </source>
</evidence>
<feature type="transmembrane region" description="Helical" evidence="9">
    <location>
        <begin position="265"/>
        <end position="286"/>
    </location>
</feature>
<dbReference type="GO" id="GO:0005886">
    <property type="term" value="C:plasma membrane"/>
    <property type="evidence" value="ECO:0007669"/>
    <property type="project" value="UniProtKB-SubCell"/>
</dbReference>
<dbReference type="Gene3D" id="3.30.70.1450">
    <property type="entry name" value="Regulator of K+ conductance, C-terminal domain"/>
    <property type="match status" value="2"/>
</dbReference>
<feature type="domain" description="RCK C-terminal" evidence="10">
    <location>
        <begin position="397"/>
        <end position="480"/>
    </location>
</feature>
<dbReference type="NCBIfam" id="NF003716">
    <property type="entry name" value="PRK05326.1-3"/>
    <property type="match status" value="1"/>
</dbReference>
<dbReference type="Pfam" id="PF00999">
    <property type="entry name" value="Na_H_Exchanger"/>
    <property type="match status" value="1"/>
</dbReference>
<dbReference type="Proteomes" id="UP000824242">
    <property type="component" value="Unassembled WGS sequence"/>
</dbReference>
<feature type="transmembrane region" description="Helical" evidence="9">
    <location>
        <begin position="240"/>
        <end position="258"/>
    </location>
</feature>
<organism evidence="11 12">
    <name type="scientific">Candidatus Caccousia avicola</name>
    <dbReference type="NCBI Taxonomy" id="2840721"/>
    <lineage>
        <taxon>Bacteria</taxon>
        <taxon>Bacillati</taxon>
        <taxon>Bacillota</taxon>
        <taxon>Clostridia</taxon>
        <taxon>Eubacteriales</taxon>
        <taxon>Oscillospiraceae</taxon>
        <taxon>Oscillospiraceae incertae sedis</taxon>
        <taxon>Candidatus Caccousia</taxon>
    </lineage>
</organism>
<keyword evidence="7" id="KW-0406">Ion transport</keyword>
<keyword evidence="8 9" id="KW-0472">Membrane</keyword>
<reference evidence="11" key="2">
    <citation type="journal article" date="2021" name="PeerJ">
        <title>Extensive microbial diversity within the chicken gut microbiome revealed by metagenomics and culture.</title>
        <authorList>
            <person name="Gilroy R."/>
            <person name="Ravi A."/>
            <person name="Getino M."/>
            <person name="Pursley I."/>
            <person name="Horton D.L."/>
            <person name="Alikhan N.F."/>
            <person name="Baker D."/>
            <person name="Gharbi K."/>
            <person name="Hall N."/>
            <person name="Watson M."/>
            <person name="Adriaenssens E.M."/>
            <person name="Foster-Nyarko E."/>
            <person name="Jarju S."/>
            <person name="Secka A."/>
            <person name="Antonio M."/>
            <person name="Oren A."/>
            <person name="Chaudhuri R.R."/>
            <person name="La Ragione R."/>
            <person name="Hildebrand F."/>
            <person name="Pallen M.J."/>
        </authorList>
    </citation>
    <scope>NUCLEOTIDE SEQUENCE</scope>
    <source>
        <strain evidence="11">ChiSxjej1B13-7958</strain>
    </source>
</reference>
<keyword evidence="3" id="KW-0050">Antiport</keyword>
<protein>
    <submittedName>
        <fullName evidence="11">Potassium/proton antiporter</fullName>
    </submittedName>
</protein>
<dbReference type="Pfam" id="PF02080">
    <property type="entry name" value="TrkA_C"/>
    <property type="match status" value="2"/>
</dbReference>
<dbReference type="EMBL" id="DVGZ01000094">
    <property type="protein sequence ID" value="HIR47713.1"/>
    <property type="molecule type" value="Genomic_DNA"/>
</dbReference>
<dbReference type="AlphaFoldDB" id="A0A9D1DFG8"/>
<comment type="subcellular location">
    <subcellularLocation>
        <location evidence="1">Cell membrane</location>
        <topology evidence="1">Multi-pass membrane protein</topology>
    </subcellularLocation>
</comment>
<name>A0A9D1DFG8_9FIRM</name>
<evidence type="ECO:0000313" key="12">
    <source>
        <dbReference type="Proteomes" id="UP000824242"/>
    </source>
</evidence>
<proteinExistence type="predicted"/>
<feature type="transmembrane region" description="Helical" evidence="9">
    <location>
        <begin position="298"/>
        <end position="319"/>
    </location>
</feature>
<evidence type="ECO:0000259" key="10">
    <source>
        <dbReference type="PROSITE" id="PS51202"/>
    </source>
</evidence>
<evidence type="ECO:0000256" key="8">
    <source>
        <dbReference type="ARBA" id="ARBA00023136"/>
    </source>
</evidence>
<dbReference type="GO" id="GO:1902600">
    <property type="term" value="P:proton transmembrane transport"/>
    <property type="evidence" value="ECO:0007669"/>
    <property type="project" value="InterPro"/>
</dbReference>
<dbReference type="InterPro" id="IPR038770">
    <property type="entry name" value="Na+/solute_symporter_sf"/>
</dbReference>
<sequence length="533" mass="57123">MTALLLLAAIVIFACVLGNRVSQRFGIPTLLAFILLGMLFGTDGLLRIDFDNYQIAEDVCSAALIGIMFYGGFGTNWQEARPIAVRASLLSSLGVVLTSLLTGLFCRYVLHFSMLEGMLIGAILGSTDAASVFSILRSKRLNLKGGTASLLEVESGSNDPFAYMMTVILLSAMQGEGLSLESILWTAGTQLILGLLFGVLIGKLGTLLMRRFPFGSGGLDAACLLALALLSYAVPTMLGGNGYLSAYLAGLLLGNADLPGQRRLVHFFDATTGLMQMLIFFLLGLLSFPSRLPQVLPLAIPIALFLTFAARPGAVFLLLSPFRCPVRQQLLVSWAGLRGAASIVFAILAVNSPAVLQNDIYHIVFAVVLLSISFQGTLLPAAARRLDMIGTGEDVMRTFSDYASETEVEFIQLNITPGHPWEGKTLRELALPPGLLCVMVLRGEDPLTPRGKTILRAGDSAVLCAASFAGHEEGITLSEFPLTEGHPWVQKRISNLGLPPHELIVLIRRDSKSFVPNGGTLLKSGDRIVIGKS</sequence>
<evidence type="ECO:0000256" key="9">
    <source>
        <dbReference type="SAM" id="Phobius"/>
    </source>
</evidence>
<dbReference type="PANTHER" id="PTHR32507:SF7">
    <property type="entry name" value="K(+)_H(+) ANTIPORTER NHAP2"/>
    <property type="match status" value="1"/>
</dbReference>
<keyword evidence="4" id="KW-1003">Cell membrane</keyword>
<accession>A0A9D1DFG8</accession>
<reference evidence="11" key="1">
    <citation type="submission" date="2020-10" db="EMBL/GenBank/DDBJ databases">
        <authorList>
            <person name="Gilroy R."/>
        </authorList>
    </citation>
    <scope>NUCLEOTIDE SEQUENCE</scope>
    <source>
        <strain evidence="11">ChiSxjej1B13-7958</strain>
    </source>
</reference>
<dbReference type="GO" id="GO:0006813">
    <property type="term" value="P:potassium ion transport"/>
    <property type="evidence" value="ECO:0007669"/>
    <property type="project" value="InterPro"/>
</dbReference>
<feature type="transmembrane region" description="Helical" evidence="9">
    <location>
        <begin position="89"/>
        <end position="110"/>
    </location>
</feature>
<evidence type="ECO:0000256" key="1">
    <source>
        <dbReference type="ARBA" id="ARBA00004651"/>
    </source>
</evidence>
<dbReference type="GO" id="GO:0015297">
    <property type="term" value="F:antiporter activity"/>
    <property type="evidence" value="ECO:0007669"/>
    <property type="project" value="UniProtKB-KW"/>
</dbReference>
<keyword evidence="6 9" id="KW-1133">Transmembrane helix</keyword>
<evidence type="ECO:0000256" key="3">
    <source>
        <dbReference type="ARBA" id="ARBA00022449"/>
    </source>
</evidence>
<keyword evidence="5 9" id="KW-0812">Transmembrane</keyword>
<evidence type="ECO:0000256" key="6">
    <source>
        <dbReference type="ARBA" id="ARBA00022989"/>
    </source>
</evidence>
<evidence type="ECO:0000256" key="2">
    <source>
        <dbReference type="ARBA" id="ARBA00022448"/>
    </source>
</evidence>
<feature type="transmembrane region" description="Helical" evidence="9">
    <location>
        <begin position="28"/>
        <end position="46"/>
    </location>
</feature>
<feature type="transmembrane region" description="Helical" evidence="9">
    <location>
        <begin position="360"/>
        <end position="379"/>
    </location>
</feature>
<comment type="caution">
    <text evidence="11">The sequence shown here is derived from an EMBL/GenBank/DDBJ whole genome shotgun (WGS) entry which is preliminary data.</text>
</comment>
<dbReference type="InterPro" id="IPR036721">
    <property type="entry name" value="RCK_C_sf"/>
</dbReference>
<dbReference type="PANTHER" id="PTHR32507">
    <property type="entry name" value="NA(+)/H(+) ANTIPORTER 1"/>
    <property type="match status" value="1"/>
</dbReference>
<dbReference type="PROSITE" id="PS51202">
    <property type="entry name" value="RCK_C"/>
    <property type="match status" value="2"/>
</dbReference>